<protein>
    <submittedName>
        <fullName evidence="2">Uncharacterized protein</fullName>
    </submittedName>
</protein>
<evidence type="ECO:0000313" key="1">
    <source>
        <dbReference type="Proteomes" id="UP000887560"/>
    </source>
</evidence>
<dbReference type="AlphaFoldDB" id="A0A915NIW3"/>
<keyword evidence="1" id="KW-1185">Reference proteome</keyword>
<sequence>MIILLIEQFLQFSIRPIEEQTLYWSADENPYIYKSTKRIFGEPIFNGLPYNIDNSQENEGINVNLRPSNRRQEDKFSRGLARFYSNTNITDATRSITTARPSTSISPISER</sequence>
<dbReference type="Proteomes" id="UP000887560">
    <property type="component" value="Unplaced"/>
</dbReference>
<name>A0A915NIW3_9BILA</name>
<dbReference type="WBParaSite" id="scf7180000417872.g1865">
    <property type="protein sequence ID" value="scf7180000417872.g1865"/>
    <property type="gene ID" value="scf7180000417872.g1865"/>
</dbReference>
<organism evidence="1 2">
    <name type="scientific">Meloidogyne floridensis</name>
    <dbReference type="NCBI Taxonomy" id="298350"/>
    <lineage>
        <taxon>Eukaryota</taxon>
        <taxon>Metazoa</taxon>
        <taxon>Ecdysozoa</taxon>
        <taxon>Nematoda</taxon>
        <taxon>Chromadorea</taxon>
        <taxon>Rhabditida</taxon>
        <taxon>Tylenchina</taxon>
        <taxon>Tylenchomorpha</taxon>
        <taxon>Tylenchoidea</taxon>
        <taxon>Meloidogynidae</taxon>
        <taxon>Meloidogyninae</taxon>
        <taxon>Meloidogyne</taxon>
    </lineage>
</organism>
<accession>A0A915NIW3</accession>
<evidence type="ECO:0000313" key="2">
    <source>
        <dbReference type="WBParaSite" id="scf7180000417872.g1865"/>
    </source>
</evidence>
<proteinExistence type="predicted"/>
<reference evidence="2" key="1">
    <citation type="submission" date="2022-11" db="UniProtKB">
        <authorList>
            <consortium name="WormBaseParasite"/>
        </authorList>
    </citation>
    <scope>IDENTIFICATION</scope>
</reference>